<accession>A0A834SG69</accession>
<evidence type="ECO:0000313" key="1">
    <source>
        <dbReference type="EMBL" id="KAF7803845.1"/>
    </source>
</evidence>
<evidence type="ECO:0000313" key="2">
    <source>
        <dbReference type="Proteomes" id="UP000634136"/>
    </source>
</evidence>
<dbReference type="EMBL" id="JAAIUW010000013">
    <property type="protein sequence ID" value="KAF7803845.1"/>
    <property type="molecule type" value="Genomic_DNA"/>
</dbReference>
<reference evidence="1" key="1">
    <citation type="submission" date="2020-09" db="EMBL/GenBank/DDBJ databases">
        <title>Genome-Enabled Discovery of Anthraquinone Biosynthesis in Senna tora.</title>
        <authorList>
            <person name="Kang S.-H."/>
            <person name="Pandey R.P."/>
            <person name="Lee C.-M."/>
            <person name="Sim J.-S."/>
            <person name="Jeong J.-T."/>
            <person name="Choi B.-S."/>
            <person name="Jung M."/>
            <person name="Ginzburg D."/>
            <person name="Zhao K."/>
            <person name="Won S.Y."/>
            <person name="Oh T.-J."/>
            <person name="Yu Y."/>
            <person name="Kim N.-H."/>
            <person name="Lee O.R."/>
            <person name="Lee T.-H."/>
            <person name="Bashyal P."/>
            <person name="Kim T.-S."/>
            <person name="Lee W.-H."/>
            <person name="Kawkins C."/>
            <person name="Kim C.-K."/>
            <person name="Kim J.S."/>
            <person name="Ahn B.O."/>
            <person name="Rhee S.Y."/>
            <person name="Sohng J.K."/>
        </authorList>
    </citation>
    <scope>NUCLEOTIDE SEQUENCE</scope>
    <source>
        <tissue evidence="1">Leaf</tissue>
    </source>
</reference>
<organism evidence="1 2">
    <name type="scientific">Senna tora</name>
    <dbReference type="NCBI Taxonomy" id="362788"/>
    <lineage>
        <taxon>Eukaryota</taxon>
        <taxon>Viridiplantae</taxon>
        <taxon>Streptophyta</taxon>
        <taxon>Embryophyta</taxon>
        <taxon>Tracheophyta</taxon>
        <taxon>Spermatophyta</taxon>
        <taxon>Magnoliopsida</taxon>
        <taxon>eudicotyledons</taxon>
        <taxon>Gunneridae</taxon>
        <taxon>Pentapetalae</taxon>
        <taxon>rosids</taxon>
        <taxon>fabids</taxon>
        <taxon>Fabales</taxon>
        <taxon>Fabaceae</taxon>
        <taxon>Caesalpinioideae</taxon>
        <taxon>Cassia clade</taxon>
        <taxon>Senna</taxon>
    </lineage>
</organism>
<protein>
    <submittedName>
        <fullName evidence="1">Uncharacterized protein</fullName>
    </submittedName>
</protein>
<comment type="caution">
    <text evidence="1">The sequence shown here is derived from an EMBL/GenBank/DDBJ whole genome shotgun (WGS) entry which is preliminary data.</text>
</comment>
<keyword evidence="2" id="KW-1185">Reference proteome</keyword>
<dbReference type="AlphaFoldDB" id="A0A834SG69"/>
<proteinExistence type="predicted"/>
<name>A0A834SG69_9FABA</name>
<dbReference type="Proteomes" id="UP000634136">
    <property type="component" value="Unassembled WGS sequence"/>
</dbReference>
<gene>
    <name evidence="1" type="ORF">G2W53_042956</name>
</gene>
<sequence length="39" mass="4593">MGYLTENPSWDNKLDKENIGFLRQKQVLETQTLISINRV</sequence>